<dbReference type="InterPro" id="IPR032466">
    <property type="entry name" value="Metal_Hydrolase"/>
</dbReference>
<dbReference type="AlphaFoldDB" id="A0AA41X570"/>
<evidence type="ECO:0000313" key="5">
    <source>
        <dbReference type="Proteomes" id="UP001165413"/>
    </source>
</evidence>
<evidence type="ECO:0000256" key="1">
    <source>
        <dbReference type="ARBA" id="ARBA00038310"/>
    </source>
</evidence>
<evidence type="ECO:0000259" key="3">
    <source>
        <dbReference type="Pfam" id="PF04909"/>
    </source>
</evidence>
<dbReference type="Proteomes" id="UP001165413">
    <property type="component" value="Unassembled WGS sequence"/>
</dbReference>
<dbReference type="RefSeq" id="WP_254102370.1">
    <property type="nucleotide sequence ID" value="NZ_JANATA010000031.1"/>
</dbReference>
<dbReference type="SUPFAM" id="SSF51556">
    <property type="entry name" value="Metallo-dependent hydrolases"/>
    <property type="match status" value="1"/>
</dbReference>
<dbReference type="GO" id="GO:0016787">
    <property type="term" value="F:hydrolase activity"/>
    <property type="evidence" value="ECO:0007669"/>
    <property type="project" value="InterPro"/>
</dbReference>
<comment type="caution">
    <text evidence="4">The sequence shown here is derived from an EMBL/GenBank/DDBJ whole genome shotgun (WGS) entry which is preliminary data.</text>
</comment>
<feature type="domain" description="Amidohydrolase-related" evidence="3">
    <location>
        <begin position="24"/>
        <end position="308"/>
    </location>
</feature>
<sequence>MKTQRPNNQRPNNQRPITQTPVRVDPHLHFFALDQGEYHWLRADSPPFWPDKGQIAQSFTSAELSSAIAAAGLAPSAYRFVHIEAGYNNAQPEAEIAWLSAHMAGTGIDYRAIGCCDLLLSPESFQLQVTLLQQYECVVGVRHILDENAVEYLQRPKVQANLAWLAIQDLIFECQCDCSDHSVVTQISLFLSAYPQARWVINHSGGAVFNDGSATAKDWATLAQLADFPNVFIKASGWEMSDREFSLEQVKQSVLTLVDIWGDDRVMLASNAPLLHWRMGYADYVDSMSELFADMPAVLSDNALHVYFKQSTAP</sequence>
<feature type="region of interest" description="Disordered" evidence="2">
    <location>
        <begin position="1"/>
        <end position="21"/>
    </location>
</feature>
<protein>
    <submittedName>
        <fullName evidence="4">Amidohydrolase family protein</fullName>
    </submittedName>
</protein>
<dbReference type="InterPro" id="IPR006680">
    <property type="entry name" value="Amidohydro-rel"/>
</dbReference>
<evidence type="ECO:0000256" key="2">
    <source>
        <dbReference type="SAM" id="MobiDB-lite"/>
    </source>
</evidence>
<gene>
    <name evidence="4" type="ORF">NLF92_12220</name>
</gene>
<reference evidence="4" key="1">
    <citation type="submission" date="2022-07" db="EMBL/GenBank/DDBJ databases">
        <title>Characterization of the Novel Bacterium Alteromonas immobilis LMIT006 and Alteromonas gregis LMIT007.</title>
        <authorList>
            <person name="Lin X."/>
        </authorList>
    </citation>
    <scope>NUCLEOTIDE SEQUENCE</scope>
    <source>
        <strain evidence="4">LMIT007</strain>
    </source>
</reference>
<evidence type="ECO:0000313" key="4">
    <source>
        <dbReference type="EMBL" id="MCP3429703.1"/>
    </source>
</evidence>
<dbReference type="PANTHER" id="PTHR43569:SF2">
    <property type="entry name" value="AMIDOHYDROLASE-RELATED DOMAIN-CONTAINING PROTEIN"/>
    <property type="match status" value="1"/>
</dbReference>
<accession>A0AA41X570</accession>
<comment type="similarity">
    <text evidence="1">Belongs to the metallo-dependent hydrolases superfamily.</text>
</comment>
<name>A0AA41X570_9ALTE</name>
<dbReference type="Gene3D" id="3.20.20.140">
    <property type="entry name" value="Metal-dependent hydrolases"/>
    <property type="match status" value="1"/>
</dbReference>
<feature type="compositionally biased region" description="Low complexity" evidence="2">
    <location>
        <begin position="1"/>
        <end position="16"/>
    </location>
</feature>
<organism evidence="4 5">
    <name type="scientific">Opacimonas viscosa</name>
    <dbReference type="NCBI Taxonomy" id="2961944"/>
    <lineage>
        <taxon>Bacteria</taxon>
        <taxon>Pseudomonadati</taxon>
        <taxon>Pseudomonadota</taxon>
        <taxon>Gammaproteobacteria</taxon>
        <taxon>Alteromonadales</taxon>
        <taxon>Alteromonadaceae</taxon>
        <taxon>Opacimonas</taxon>
    </lineage>
</organism>
<keyword evidence="5" id="KW-1185">Reference proteome</keyword>
<proteinExistence type="inferred from homology"/>
<dbReference type="PANTHER" id="PTHR43569">
    <property type="entry name" value="AMIDOHYDROLASE"/>
    <property type="match status" value="1"/>
</dbReference>
<dbReference type="Pfam" id="PF04909">
    <property type="entry name" value="Amidohydro_2"/>
    <property type="match status" value="1"/>
</dbReference>
<dbReference type="EMBL" id="JANATA010000031">
    <property type="protein sequence ID" value="MCP3429703.1"/>
    <property type="molecule type" value="Genomic_DNA"/>
</dbReference>
<dbReference type="InterPro" id="IPR052350">
    <property type="entry name" value="Metallo-dep_Lactonases"/>
</dbReference>